<dbReference type="InterPro" id="IPR016024">
    <property type="entry name" value="ARM-type_fold"/>
</dbReference>
<dbReference type="VEuPathDB" id="FungiDB:SPPG_00624"/>
<dbReference type="GO" id="GO:0003743">
    <property type="term" value="F:translation initiation factor activity"/>
    <property type="evidence" value="ECO:0007669"/>
    <property type="project" value="TreeGrafter"/>
</dbReference>
<dbReference type="PANTHER" id="PTHR45887">
    <property type="entry name" value="TRANSLATION INITIATION FACTOR EIF-2B SUBUNIT EPSILON"/>
    <property type="match status" value="1"/>
</dbReference>
<dbReference type="PROSITE" id="PS51363">
    <property type="entry name" value="W2"/>
    <property type="match status" value="1"/>
</dbReference>
<protein>
    <recommendedName>
        <fullName evidence="2">W2 domain-containing protein</fullName>
    </recommendedName>
</protein>
<proteinExistence type="predicted"/>
<dbReference type="SMART" id="SM00515">
    <property type="entry name" value="eIF5C"/>
    <property type="match status" value="1"/>
</dbReference>
<feature type="domain" description="W2" evidence="2">
    <location>
        <begin position="326"/>
        <end position="493"/>
    </location>
</feature>
<dbReference type="SUPFAM" id="SSF48371">
    <property type="entry name" value="ARM repeat"/>
    <property type="match status" value="1"/>
</dbReference>
<reference evidence="3 4" key="1">
    <citation type="submission" date="2009-08" db="EMBL/GenBank/DDBJ databases">
        <title>The Genome Sequence of Spizellomyces punctatus strain DAOM BR117.</title>
        <authorList>
            <consortium name="The Broad Institute Genome Sequencing Platform"/>
            <person name="Russ C."/>
            <person name="Cuomo C."/>
            <person name="Shea T."/>
            <person name="Young S.K."/>
            <person name="Zeng Q."/>
            <person name="Koehrsen M."/>
            <person name="Haas B."/>
            <person name="Borodovsky M."/>
            <person name="Guigo R."/>
            <person name="Alvarado L."/>
            <person name="Berlin A."/>
            <person name="Bochicchio J."/>
            <person name="Borenstein D."/>
            <person name="Chapman S."/>
            <person name="Chen Z."/>
            <person name="Engels R."/>
            <person name="Freedman E."/>
            <person name="Gellesch M."/>
            <person name="Goldberg J."/>
            <person name="Griggs A."/>
            <person name="Gujja S."/>
            <person name="Heiman D."/>
            <person name="Hepburn T."/>
            <person name="Howarth C."/>
            <person name="Jen D."/>
            <person name="Larson L."/>
            <person name="Lewis B."/>
            <person name="Mehta T."/>
            <person name="Park D."/>
            <person name="Pearson M."/>
            <person name="Roberts A."/>
            <person name="Saif S."/>
            <person name="Shenoy N."/>
            <person name="Sisk P."/>
            <person name="Stolte C."/>
            <person name="Sykes S."/>
            <person name="Thomson T."/>
            <person name="Walk T."/>
            <person name="White J."/>
            <person name="Yandava C."/>
            <person name="Burger G."/>
            <person name="Gray M.W."/>
            <person name="Holland P.W.H."/>
            <person name="King N."/>
            <person name="Lang F.B.F."/>
            <person name="Roger A.J."/>
            <person name="Ruiz-Trillo I."/>
            <person name="Lander E."/>
            <person name="Nusbaum C."/>
        </authorList>
    </citation>
    <scope>NUCLEOTIDE SEQUENCE [LARGE SCALE GENOMIC DNA]</scope>
    <source>
        <strain evidence="3 4">DAOM BR117</strain>
    </source>
</reference>
<feature type="coiled-coil region" evidence="1">
    <location>
        <begin position="228"/>
        <end position="296"/>
    </location>
</feature>
<dbReference type="GeneID" id="27684342"/>
<keyword evidence="4" id="KW-1185">Reference proteome</keyword>
<evidence type="ECO:0000313" key="3">
    <source>
        <dbReference type="EMBL" id="KND04934.1"/>
    </source>
</evidence>
<dbReference type="EMBL" id="KQ257450">
    <property type="protein sequence ID" value="KND04934.1"/>
    <property type="molecule type" value="Genomic_DNA"/>
</dbReference>
<dbReference type="Gene3D" id="1.25.40.180">
    <property type="match status" value="1"/>
</dbReference>
<dbReference type="GO" id="GO:0005851">
    <property type="term" value="C:eukaryotic translation initiation factor 2B complex"/>
    <property type="evidence" value="ECO:0007669"/>
    <property type="project" value="TreeGrafter"/>
</dbReference>
<dbReference type="PANTHER" id="PTHR45887:SF1">
    <property type="entry name" value="TRANSLATION INITIATION FACTOR EIF-2B SUBUNIT EPSILON"/>
    <property type="match status" value="1"/>
</dbReference>
<organism evidence="3 4">
    <name type="scientific">Spizellomyces punctatus (strain DAOM BR117)</name>
    <dbReference type="NCBI Taxonomy" id="645134"/>
    <lineage>
        <taxon>Eukaryota</taxon>
        <taxon>Fungi</taxon>
        <taxon>Fungi incertae sedis</taxon>
        <taxon>Chytridiomycota</taxon>
        <taxon>Chytridiomycota incertae sedis</taxon>
        <taxon>Chytridiomycetes</taxon>
        <taxon>Spizellomycetales</taxon>
        <taxon>Spizellomycetaceae</taxon>
        <taxon>Spizellomyces</taxon>
    </lineage>
</organism>
<dbReference type="RefSeq" id="XP_016612973.1">
    <property type="nucleotide sequence ID" value="XM_016748954.1"/>
</dbReference>
<accession>A0A0L0HVM4</accession>
<gene>
    <name evidence="3" type="ORF">SPPG_00624</name>
</gene>
<evidence type="ECO:0000259" key="2">
    <source>
        <dbReference type="PROSITE" id="PS51363"/>
    </source>
</evidence>
<dbReference type="InterPro" id="IPR003307">
    <property type="entry name" value="W2_domain"/>
</dbReference>
<dbReference type="OrthoDB" id="2290605at2759"/>
<feature type="coiled-coil region" evidence="1">
    <location>
        <begin position="164"/>
        <end position="191"/>
    </location>
</feature>
<keyword evidence="1" id="KW-0175">Coiled coil</keyword>
<dbReference type="STRING" id="645134.A0A0L0HVM4"/>
<name>A0A0L0HVM4_SPIPD</name>
<dbReference type="InterPro" id="IPR051956">
    <property type="entry name" value="eIF2B_epsilon"/>
</dbReference>
<evidence type="ECO:0000256" key="1">
    <source>
        <dbReference type="SAM" id="Coils"/>
    </source>
</evidence>
<dbReference type="Proteomes" id="UP000053201">
    <property type="component" value="Unassembled WGS sequence"/>
</dbReference>
<dbReference type="AlphaFoldDB" id="A0A0L0HVM4"/>
<dbReference type="Pfam" id="PF02020">
    <property type="entry name" value="W2"/>
    <property type="match status" value="1"/>
</dbReference>
<sequence>MSGIIKRHLFSSPSHRPTATSHERDYLTSMKVTTMQFVEVLPCVCVGMGFVAVEKAARFFLAEDKVNEIFGPFMPLLEEVSAVVQEEAEQEGDGQQVDTPVVVEPVSSPVETWIQRVKNAAIGVRTELQQTATGIVHFFVWRPYLFVRNKYFESITWARLIKDRHRLRAENTRLRRTIRQLNLRLNLSRRRQRAAHEAWTLLRDDLKNEHRTRVLAAQCHADYVQVITREYAAELDRMETDNVNLQQEIARLRGQSTPEFLDLYVQVDTVVQNRVYENIEAELDAVVEKRAALAEMDEVIHLKLEEALQETSMSEEDDDDGHTESLEELADFKTTATSRLTQLLVSDATASAMVLQLEDAAMKCTRDVSSRESLSLIIGIVLAHMEELGLYEDWSRVDAAFGKYQKLLCYYIDSDADQVAFLEGVETFCTPPPKPALFPRLLRVIYKYELVEPTAVVEWYRLPSSSPTHNMIRASCAQFVEWLQTKEREEDEEEDEAVEADPALSVERLCQGDEEVGVILADCMEEDGEDEEEEVYPEIEFRFEDEEREGAGVKSPRRGSLVRRVPGEAVTTVKKRVCFSNEVHTLLIDDPM</sequence>
<dbReference type="GO" id="GO:0031369">
    <property type="term" value="F:translation initiation factor binding"/>
    <property type="evidence" value="ECO:0007669"/>
    <property type="project" value="TreeGrafter"/>
</dbReference>
<dbReference type="GO" id="GO:0005085">
    <property type="term" value="F:guanyl-nucleotide exchange factor activity"/>
    <property type="evidence" value="ECO:0007669"/>
    <property type="project" value="TreeGrafter"/>
</dbReference>
<dbReference type="InParanoid" id="A0A0L0HVM4"/>
<dbReference type="OMA" id="MLYKYDI"/>
<evidence type="ECO:0000313" key="4">
    <source>
        <dbReference type="Proteomes" id="UP000053201"/>
    </source>
</evidence>